<dbReference type="Proteomes" id="UP000613266">
    <property type="component" value="Unassembled WGS sequence"/>
</dbReference>
<dbReference type="InterPro" id="IPR011583">
    <property type="entry name" value="Chitinase_II/V-like_cat"/>
</dbReference>
<evidence type="ECO:0000259" key="5">
    <source>
        <dbReference type="PROSITE" id="PS51910"/>
    </source>
</evidence>
<dbReference type="GO" id="GO:0008061">
    <property type="term" value="F:chitin binding"/>
    <property type="evidence" value="ECO:0007669"/>
    <property type="project" value="InterPro"/>
</dbReference>
<dbReference type="InterPro" id="IPR050314">
    <property type="entry name" value="Glycosyl_Hydrlase_18"/>
</dbReference>
<accession>A0A931NHT1</accession>
<sequence>MRILSLCALALSLLSLPPARAAEPVRGVYLASWEGLQALERLPEGRVNTLLLAFLRLCGPHELPKDRAACAGKPAHGLSDGAVEAAFNHALRQRKQREPGLRVWASVGGWGGSDGFFPMAASAATRAAFIAEVKRYLLAHDATDGIDLDWEHPGGNGAANGVPLGGPQDGAHYLALLRELRTALDELGREQGRRYGLSVAVNVTRPVLQRLHWPTIVPLLDHVFMMSYDYHGAWNPHTGHHAALLGAGRDDSLEESVQTLRAAGVPARKLVAGAAFYARAWQGVRSPRPGTAASGPGLNADGALGWRELKPLLLQPGWQRGHDAARAADWAWHPRRGIWLSYESPAAVRAKAQWAREQGLGGVFAWEWTQDDGTLLREF</sequence>
<comment type="catalytic activity">
    <reaction evidence="1">
        <text>Random endo-hydrolysis of N-acetyl-beta-D-glucosaminide (1-&gt;4)-beta-linkages in chitin and chitodextrins.</text>
        <dbReference type="EC" id="3.2.1.14"/>
    </reaction>
</comment>
<evidence type="ECO:0000256" key="3">
    <source>
        <dbReference type="ARBA" id="ARBA00023024"/>
    </source>
</evidence>
<evidence type="ECO:0000256" key="2">
    <source>
        <dbReference type="ARBA" id="ARBA00012729"/>
    </source>
</evidence>
<dbReference type="SUPFAM" id="SSF51445">
    <property type="entry name" value="(Trans)glycosidases"/>
    <property type="match status" value="1"/>
</dbReference>
<feature type="domain" description="GH18" evidence="5">
    <location>
        <begin position="24"/>
        <end position="379"/>
    </location>
</feature>
<dbReference type="InterPro" id="IPR017853">
    <property type="entry name" value="GH"/>
</dbReference>
<dbReference type="GO" id="GO:0005975">
    <property type="term" value="P:carbohydrate metabolic process"/>
    <property type="evidence" value="ECO:0007669"/>
    <property type="project" value="InterPro"/>
</dbReference>
<keyword evidence="3" id="KW-0146">Chitin degradation</keyword>
<dbReference type="PANTHER" id="PTHR11177:SF317">
    <property type="entry name" value="CHITINASE 12-RELATED"/>
    <property type="match status" value="1"/>
</dbReference>
<evidence type="ECO:0000256" key="4">
    <source>
        <dbReference type="SAM" id="SignalP"/>
    </source>
</evidence>
<keyword evidence="4" id="KW-0732">Signal</keyword>
<dbReference type="InterPro" id="IPR029070">
    <property type="entry name" value="Chitinase_insertion_sf"/>
</dbReference>
<dbReference type="SMART" id="SM00636">
    <property type="entry name" value="Glyco_18"/>
    <property type="match status" value="1"/>
</dbReference>
<dbReference type="RefSeq" id="WP_198110453.1">
    <property type="nucleotide sequence ID" value="NZ_JAEDAK010000004.1"/>
</dbReference>
<feature type="chain" id="PRO_5037818672" description="chitinase" evidence="4">
    <location>
        <begin position="22"/>
        <end position="379"/>
    </location>
</feature>
<gene>
    <name evidence="6" type="ORF">I7X39_08005</name>
</gene>
<dbReference type="EC" id="3.2.1.14" evidence="2"/>
<evidence type="ECO:0000313" key="6">
    <source>
        <dbReference type="EMBL" id="MBH9576845.1"/>
    </source>
</evidence>
<proteinExistence type="predicted"/>
<name>A0A931NHT1_9BURK</name>
<comment type="caution">
    <text evidence="6">The sequence shown here is derived from an EMBL/GenBank/DDBJ whole genome shotgun (WGS) entry which is preliminary data.</text>
</comment>
<keyword evidence="3" id="KW-0119">Carbohydrate metabolism</keyword>
<dbReference type="Gene3D" id="3.10.50.10">
    <property type="match status" value="1"/>
</dbReference>
<evidence type="ECO:0000313" key="7">
    <source>
        <dbReference type="Proteomes" id="UP000613266"/>
    </source>
</evidence>
<evidence type="ECO:0000256" key="1">
    <source>
        <dbReference type="ARBA" id="ARBA00000822"/>
    </source>
</evidence>
<dbReference type="SUPFAM" id="SSF54556">
    <property type="entry name" value="Chitinase insertion domain"/>
    <property type="match status" value="1"/>
</dbReference>
<dbReference type="GO" id="GO:0008843">
    <property type="term" value="F:endochitinase activity"/>
    <property type="evidence" value="ECO:0007669"/>
    <property type="project" value="UniProtKB-EC"/>
</dbReference>
<keyword evidence="3" id="KW-0624">Polysaccharide degradation</keyword>
<organism evidence="6 7">
    <name type="scientific">Inhella proteolytica</name>
    <dbReference type="NCBI Taxonomy" id="2795029"/>
    <lineage>
        <taxon>Bacteria</taxon>
        <taxon>Pseudomonadati</taxon>
        <taxon>Pseudomonadota</taxon>
        <taxon>Betaproteobacteria</taxon>
        <taxon>Burkholderiales</taxon>
        <taxon>Sphaerotilaceae</taxon>
        <taxon>Inhella</taxon>
    </lineage>
</organism>
<protein>
    <recommendedName>
        <fullName evidence="2">chitinase</fullName>
        <ecNumber evidence="2">3.2.1.14</ecNumber>
    </recommendedName>
</protein>
<feature type="signal peptide" evidence="4">
    <location>
        <begin position="1"/>
        <end position="21"/>
    </location>
</feature>
<dbReference type="PROSITE" id="PS51910">
    <property type="entry name" value="GH18_2"/>
    <property type="match status" value="1"/>
</dbReference>
<reference evidence="6" key="1">
    <citation type="submission" date="2020-12" db="EMBL/GenBank/DDBJ databases">
        <title>The genome sequence of Inhella sp. 1Y17.</title>
        <authorList>
            <person name="Liu Y."/>
        </authorList>
    </citation>
    <scope>NUCLEOTIDE SEQUENCE</scope>
    <source>
        <strain evidence="6">1Y17</strain>
    </source>
</reference>
<dbReference type="AlphaFoldDB" id="A0A931NHT1"/>
<dbReference type="GO" id="GO:0006032">
    <property type="term" value="P:chitin catabolic process"/>
    <property type="evidence" value="ECO:0007669"/>
    <property type="project" value="UniProtKB-KW"/>
</dbReference>
<dbReference type="InterPro" id="IPR001223">
    <property type="entry name" value="Glyco_hydro18_cat"/>
</dbReference>
<dbReference type="Gene3D" id="3.20.20.80">
    <property type="entry name" value="Glycosidases"/>
    <property type="match status" value="1"/>
</dbReference>
<dbReference type="EMBL" id="JAEDAK010000004">
    <property type="protein sequence ID" value="MBH9576845.1"/>
    <property type="molecule type" value="Genomic_DNA"/>
</dbReference>
<dbReference type="Pfam" id="PF00704">
    <property type="entry name" value="Glyco_hydro_18"/>
    <property type="match status" value="1"/>
</dbReference>
<keyword evidence="7" id="KW-1185">Reference proteome</keyword>
<dbReference type="PANTHER" id="PTHR11177">
    <property type="entry name" value="CHITINASE"/>
    <property type="match status" value="1"/>
</dbReference>